<accession>A0A2P6P459</accession>
<organism evidence="3 4">
    <name type="scientific">Rosa chinensis</name>
    <name type="common">China rose</name>
    <dbReference type="NCBI Taxonomy" id="74649"/>
    <lineage>
        <taxon>Eukaryota</taxon>
        <taxon>Viridiplantae</taxon>
        <taxon>Streptophyta</taxon>
        <taxon>Embryophyta</taxon>
        <taxon>Tracheophyta</taxon>
        <taxon>Spermatophyta</taxon>
        <taxon>Magnoliopsida</taxon>
        <taxon>eudicotyledons</taxon>
        <taxon>Gunneridae</taxon>
        <taxon>Pentapetalae</taxon>
        <taxon>rosids</taxon>
        <taxon>fabids</taxon>
        <taxon>Rosales</taxon>
        <taxon>Rosaceae</taxon>
        <taxon>Rosoideae</taxon>
        <taxon>Rosoideae incertae sedis</taxon>
        <taxon>Rosa</taxon>
    </lineage>
</organism>
<dbReference type="OrthoDB" id="777875at2759"/>
<keyword evidence="1" id="KW-0175">Coiled coil</keyword>
<dbReference type="PANTHER" id="PTHR31071">
    <property type="entry name" value="GB|AAF24581.1"/>
    <property type="match status" value="1"/>
</dbReference>
<protein>
    <recommendedName>
        <fullName evidence="5">Branchless trichome</fullName>
    </recommendedName>
</protein>
<evidence type="ECO:0000313" key="4">
    <source>
        <dbReference type="Proteomes" id="UP000238479"/>
    </source>
</evidence>
<dbReference type="InterPro" id="IPR043424">
    <property type="entry name" value="BLT-like"/>
</dbReference>
<dbReference type="STRING" id="74649.A0A2P6P459"/>
<keyword evidence="4" id="KW-1185">Reference proteome</keyword>
<dbReference type="EMBL" id="PDCK01000045">
    <property type="protein sequence ID" value="PRQ16724.1"/>
    <property type="molecule type" value="Genomic_DNA"/>
</dbReference>
<gene>
    <name evidence="3" type="ORF">RchiOBHm_Chr7g0187371</name>
</gene>
<name>A0A2P6P459_ROSCH</name>
<proteinExistence type="predicted"/>
<feature type="region of interest" description="Disordered" evidence="2">
    <location>
        <begin position="1"/>
        <end position="24"/>
    </location>
</feature>
<reference evidence="3 4" key="1">
    <citation type="journal article" date="2018" name="Nat. Genet.">
        <title>The Rosa genome provides new insights in the design of modern roses.</title>
        <authorList>
            <person name="Bendahmane M."/>
        </authorList>
    </citation>
    <scope>NUCLEOTIDE SEQUENCE [LARGE SCALE GENOMIC DNA]</scope>
    <source>
        <strain evidence="4">cv. Old Blush</strain>
    </source>
</reference>
<sequence length="309" mass="35790">MEEKMMMTTSSSPETSTNETTTTSTFPSWKLYENPFYNSQPQHQNHSEKQPQCQISTTKNQHCLHLPISARKLAASFWDLTFFKPVMETEMDYTRAQIMELKAELEYERKTRKKLEVINKKLAKDLGEERRAREAFENVCEELAREISSRNSEINRMRKEMDEERKMLRVAEVIREERVQMKLSEAKFLFEEKVFELNSKPIRNEKSAACVDNDDPICSNVVRTNSKSGACSENSGGFSTMAIQRRASPESENPHIKRGIKGFVEFPRVVRAIGSKSRHWGTKLECQKAQLRILLKQKSPIRSNSLIIS</sequence>
<evidence type="ECO:0000256" key="1">
    <source>
        <dbReference type="SAM" id="Coils"/>
    </source>
</evidence>
<dbReference type="PANTHER" id="PTHR31071:SF39">
    <property type="entry name" value="PROTEIN BRANCHLESS TRICHOME"/>
    <property type="match status" value="1"/>
</dbReference>
<comment type="caution">
    <text evidence="3">The sequence shown here is derived from an EMBL/GenBank/DDBJ whole genome shotgun (WGS) entry which is preliminary data.</text>
</comment>
<dbReference type="Gramene" id="PRQ16724">
    <property type="protein sequence ID" value="PRQ16724"/>
    <property type="gene ID" value="RchiOBHm_Chr7g0187371"/>
</dbReference>
<dbReference type="OMA" id="DLTFFKP"/>
<dbReference type="Proteomes" id="UP000238479">
    <property type="component" value="Chromosome 7"/>
</dbReference>
<feature type="coiled-coil region" evidence="1">
    <location>
        <begin position="126"/>
        <end position="174"/>
    </location>
</feature>
<evidence type="ECO:0008006" key="5">
    <source>
        <dbReference type="Google" id="ProtNLM"/>
    </source>
</evidence>
<dbReference type="AlphaFoldDB" id="A0A2P6P459"/>
<evidence type="ECO:0000313" key="3">
    <source>
        <dbReference type="EMBL" id="PRQ16724.1"/>
    </source>
</evidence>
<evidence type="ECO:0000256" key="2">
    <source>
        <dbReference type="SAM" id="MobiDB-lite"/>
    </source>
</evidence>